<evidence type="ECO:0000313" key="3">
    <source>
        <dbReference type="Proteomes" id="UP001454036"/>
    </source>
</evidence>
<sequence length="325" mass="37400">MGNCFRKQSKLLNSEITPSELMMMKSFPVVKLHGPENNILTCYMRFALHYKPVTLQFVPSDAYESPVLHLQDDIVTGNVETMLHFLDMKFPQPRLSRGVSGWFDQTTPLVVWVVLLQHRSMLWHLERMVRWGGDLVERGGKARGDPVMGSPRMEVKKFGRSYSQMLEVMLEHAQMEEKVVFPILERADRGLCKAANDEHARDLPMMNGIKEDIKSVGVLDSGTAVFQEALSSLVNRLKKLQVHCKEHFHKEERELLSLMEATELCKDEQDRVLGQCLEVMPGTHTNQFRFFMEGLLPHDAIHYLDMITQSSDKNRAISMLRMLVE</sequence>
<protein>
    <recommendedName>
        <fullName evidence="1">Hemerythrin-like domain-containing protein</fullName>
    </recommendedName>
</protein>
<proteinExistence type="predicted"/>
<dbReference type="Pfam" id="PF01814">
    <property type="entry name" value="Hemerythrin"/>
    <property type="match status" value="1"/>
</dbReference>
<evidence type="ECO:0000313" key="2">
    <source>
        <dbReference type="EMBL" id="GAA0184705.1"/>
    </source>
</evidence>
<dbReference type="AlphaFoldDB" id="A0AAV3RV26"/>
<dbReference type="Proteomes" id="UP001454036">
    <property type="component" value="Unassembled WGS sequence"/>
</dbReference>
<dbReference type="Gene3D" id="1.20.120.520">
    <property type="entry name" value="nmb1532 protein domain like"/>
    <property type="match status" value="1"/>
</dbReference>
<comment type="caution">
    <text evidence="2">The sequence shown here is derived from an EMBL/GenBank/DDBJ whole genome shotgun (WGS) entry which is preliminary data.</text>
</comment>
<dbReference type="EMBL" id="BAABME010012095">
    <property type="protein sequence ID" value="GAA0184705.1"/>
    <property type="molecule type" value="Genomic_DNA"/>
</dbReference>
<dbReference type="CDD" id="cd12108">
    <property type="entry name" value="Hr-like"/>
    <property type="match status" value="1"/>
</dbReference>
<keyword evidence="3" id="KW-1185">Reference proteome</keyword>
<name>A0AAV3RV26_LITER</name>
<dbReference type="PANTHER" id="PTHR35739:SF1">
    <property type="entry name" value="OS01G0861700 PROTEIN"/>
    <property type="match status" value="1"/>
</dbReference>
<evidence type="ECO:0000259" key="1">
    <source>
        <dbReference type="Pfam" id="PF01814"/>
    </source>
</evidence>
<dbReference type="PANTHER" id="PTHR35739">
    <property type="entry name" value="OS01G0861700 PROTEIN"/>
    <property type="match status" value="1"/>
</dbReference>
<accession>A0AAV3RV26</accession>
<gene>
    <name evidence="2" type="ORF">LIER_31993</name>
</gene>
<dbReference type="InterPro" id="IPR012312">
    <property type="entry name" value="Hemerythrin-like"/>
</dbReference>
<feature type="domain" description="Hemerythrin-like" evidence="1">
    <location>
        <begin position="114"/>
        <end position="257"/>
    </location>
</feature>
<organism evidence="2 3">
    <name type="scientific">Lithospermum erythrorhizon</name>
    <name type="common">Purple gromwell</name>
    <name type="synonym">Lithospermum officinale var. erythrorhizon</name>
    <dbReference type="NCBI Taxonomy" id="34254"/>
    <lineage>
        <taxon>Eukaryota</taxon>
        <taxon>Viridiplantae</taxon>
        <taxon>Streptophyta</taxon>
        <taxon>Embryophyta</taxon>
        <taxon>Tracheophyta</taxon>
        <taxon>Spermatophyta</taxon>
        <taxon>Magnoliopsida</taxon>
        <taxon>eudicotyledons</taxon>
        <taxon>Gunneridae</taxon>
        <taxon>Pentapetalae</taxon>
        <taxon>asterids</taxon>
        <taxon>lamiids</taxon>
        <taxon>Boraginales</taxon>
        <taxon>Boraginaceae</taxon>
        <taxon>Boraginoideae</taxon>
        <taxon>Lithospermeae</taxon>
        <taxon>Lithospermum</taxon>
    </lineage>
</organism>
<reference evidence="2 3" key="1">
    <citation type="submission" date="2024-01" db="EMBL/GenBank/DDBJ databases">
        <title>The complete chloroplast genome sequence of Lithospermum erythrorhizon: insights into the phylogenetic relationship among Boraginaceae species and the maternal lineages of purple gromwells.</title>
        <authorList>
            <person name="Okada T."/>
            <person name="Watanabe K."/>
        </authorList>
    </citation>
    <scope>NUCLEOTIDE SEQUENCE [LARGE SCALE GENOMIC DNA]</scope>
</reference>